<protein>
    <submittedName>
        <fullName evidence="3">Uncharacterized protein</fullName>
    </submittedName>
</protein>
<sequence>MKPLDLLIFLGIFLVSGSNGCSPDVKFEKDHHRRKELEEKFISNLADLKNHEDVLLKAVEMMKMANEKKEKDEDEIDYKKRIAEIEKELLQTKSDHSRLLSKSKSRCPKKYVLYQSGTKNWKVPQRQLQEKHEDYLRKFDQPRTWTDTISKYTGDAFGRLLFNGLWGAIVLLLPLLIRPFQRRWLTALRGGDGPTIEEVTEDHLDGMRISNEEVRQILDSDGALRKKKAMKAE</sequence>
<feature type="transmembrane region" description="Helical" evidence="1">
    <location>
        <begin position="156"/>
        <end position="177"/>
    </location>
</feature>
<dbReference type="AlphaFoldDB" id="A0A2G5VH46"/>
<keyword evidence="4" id="KW-1185">Reference proteome</keyword>
<proteinExistence type="predicted"/>
<evidence type="ECO:0000256" key="1">
    <source>
        <dbReference type="SAM" id="Phobius"/>
    </source>
</evidence>
<organism evidence="3 4">
    <name type="scientific">Caenorhabditis nigoni</name>
    <dbReference type="NCBI Taxonomy" id="1611254"/>
    <lineage>
        <taxon>Eukaryota</taxon>
        <taxon>Metazoa</taxon>
        <taxon>Ecdysozoa</taxon>
        <taxon>Nematoda</taxon>
        <taxon>Chromadorea</taxon>
        <taxon>Rhabditida</taxon>
        <taxon>Rhabditina</taxon>
        <taxon>Rhabditomorpha</taxon>
        <taxon>Rhabditoidea</taxon>
        <taxon>Rhabditidae</taxon>
        <taxon>Peloderinae</taxon>
        <taxon>Caenorhabditis</taxon>
    </lineage>
</organism>
<evidence type="ECO:0000313" key="3">
    <source>
        <dbReference type="EMBL" id="PIC51098.1"/>
    </source>
</evidence>
<dbReference type="Proteomes" id="UP000230233">
    <property type="component" value="Chromosome I"/>
</dbReference>
<keyword evidence="1" id="KW-0472">Membrane</keyword>
<keyword evidence="1" id="KW-0812">Transmembrane</keyword>
<reference evidence="4" key="1">
    <citation type="submission" date="2017-10" db="EMBL/GenBank/DDBJ databases">
        <title>Rapid genome shrinkage in a self-fertile nematode reveals novel sperm competition proteins.</title>
        <authorList>
            <person name="Yin D."/>
            <person name="Schwarz E.M."/>
            <person name="Thomas C.G."/>
            <person name="Felde R.L."/>
            <person name="Korf I.F."/>
            <person name="Cutter A.D."/>
            <person name="Schartner C.M."/>
            <person name="Ralston E.J."/>
            <person name="Meyer B.J."/>
            <person name="Haag E.S."/>
        </authorList>
    </citation>
    <scope>NUCLEOTIDE SEQUENCE [LARGE SCALE GENOMIC DNA]</scope>
    <source>
        <strain evidence="4">JU1422</strain>
    </source>
</reference>
<name>A0A2G5VH46_9PELO</name>
<gene>
    <name evidence="3" type="primary">Cni-C01H6.8</name>
    <name evidence="3" type="synonym">Cnig_chr_I.g1748</name>
    <name evidence="3" type="ORF">B9Z55_001748</name>
</gene>
<dbReference type="OrthoDB" id="5818411at2759"/>
<evidence type="ECO:0000256" key="2">
    <source>
        <dbReference type="SAM" id="SignalP"/>
    </source>
</evidence>
<accession>A0A2G5VH46</accession>
<evidence type="ECO:0000313" key="4">
    <source>
        <dbReference type="Proteomes" id="UP000230233"/>
    </source>
</evidence>
<dbReference type="EMBL" id="PDUG01000001">
    <property type="protein sequence ID" value="PIC51098.1"/>
    <property type="molecule type" value="Genomic_DNA"/>
</dbReference>
<feature type="chain" id="PRO_5013660525" evidence="2">
    <location>
        <begin position="21"/>
        <end position="233"/>
    </location>
</feature>
<keyword evidence="1" id="KW-1133">Transmembrane helix</keyword>
<feature type="signal peptide" evidence="2">
    <location>
        <begin position="1"/>
        <end position="20"/>
    </location>
</feature>
<comment type="caution">
    <text evidence="3">The sequence shown here is derived from an EMBL/GenBank/DDBJ whole genome shotgun (WGS) entry which is preliminary data.</text>
</comment>
<keyword evidence="2" id="KW-0732">Signal</keyword>